<evidence type="ECO:0000313" key="4">
    <source>
        <dbReference type="Proteomes" id="UP000266183"/>
    </source>
</evidence>
<dbReference type="InterPro" id="IPR007372">
    <property type="entry name" value="Lipid/polyisoprenoid-bd_YceI"/>
</dbReference>
<gene>
    <name evidence="3" type="ORF">D4L85_03690</name>
</gene>
<name>A0A385SK11_9BACT</name>
<dbReference type="RefSeq" id="WP_119753043.1">
    <property type="nucleotide sequence ID" value="NZ_CP032382.1"/>
</dbReference>
<feature type="signal peptide" evidence="1">
    <location>
        <begin position="1"/>
        <end position="21"/>
    </location>
</feature>
<feature type="domain" description="Lipid/polyisoprenoid-binding YceI-like" evidence="2">
    <location>
        <begin position="23"/>
        <end position="189"/>
    </location>
</feature>
<keyword evidence="1" id="KW-0732">Signal</keyword>
<dbReference type="AlphaFoldDB" id="A0A385SK11"/>
<evidence type="ECO:0000259" key="2">
    <source>
        <dbReference type="SMART" id="SM00867"/>
    </source>
</evidence>
<dbReference type="PANTHER" id="PTHR34406:SF1">
    <property type="entry name" value="PROTEIN YCEI"/>
    <property type="match status" value="1"/>
</dbReference>
<protein>
    <submittedName>
        <fullName evidence="3">Polyisoprenoid-binding protein</fullName>
    </submittedName>
</protein>
<dbReference type="InterPro" id="IPR036761">
    <property type="entry name" value="TTHA0802/YceI-like_sf"/>
</dbReference>
<reference evidence="4" key="1">
    <citation type="submission" date="2018-09" db="EMBL/GenBank/DDBJ databases">
        <title>Chryseolinea sp. KIS68-18 isolated from soil.</title>
        <authorList>
            <person name="Weon H.-Y."/>
            <person name="Kwon S.-W."/>
            <person name="Lee S.A."/>
        </authorList>
    </citation>
    <scope>NUCLEOTIDE SEQUENCE [LARGE SCALE GENOMIC DNA]</scope>
    <source>
        <strain evidence="4">KIS68-18</strain>
    </source>
</reference>
<dbReference type="PANTHER" id="PTHR34406">
    <property type="entry name" value="PROTEIN YCEI"/>
    <property type="match status" value="1"/>
</dbReference>
<dbReference type="OrthoDB" id="9811006at2"/>
<proteinExistence type="predicted"/>
<organism evidence="3 4">
    <name type="scientific">Chryseolinea soli</name>
    <dbReference type="NCBI Taxonomy" id="2321403"/>
    <lineage>
        <taxon>Bacteria</taxon>
        <taxon>Pseudomonadati</taxon>
        <taxon>Bacteroidota</taxon>
        <taxon>Cytophagia</taxon>
        <taxon>Cytophagales</taxon>
        <taxon>Fulvivirgaceae</taxon>
        <taxon>Chryseolinea</taxon>
    </lineage>
</organism>
<dbReference type="SMART" id="SM00867">
    <property type="entry name" value="YceI"/>
    <property type="match status" value="1"/>
</dbReference>
<dbReference type="EMBL" id="CP032382">
    <property type="protein sequence ID" value="AYB29730.1"/>
    <property type="molecule type" value="Genomic_DNA"/>
</dbReference>
<keyword evidence="4" id="KW-1185">Reference proteome</keyword>
<feature type="chain" id="PRO_5017296222" evidence="1">
    <location>
        <begin position="22"/>
        <end position="191"/>
    </location>
</feature>
<dbReference type="Gene3D" id="2.40.128.110">
    <property type="entry name" value="Lipid/polyisoprenoid-binding, YceI-like"/>
    <property type="match status" value="1"/>
</dbReference>
<dbReference type="Proteomes" id="UP000266183">
    <property type="component" value="Chromosome"/>
</dbReference>
<evidence type="ECO:0000313" key="3">
    <source>
        <dbReference type="EMBL" id="AYB29730.1"/>
    </source>
</evidence>
<dbReference type="KEGG" id="chk:D4L85_03690"/>
<dbReference type="SUPFAM" id="SSF101874">
    <property type="entry name" value="YceI-like"/>
    <property type="match status" value="1"/>
</dbReference>
<sequence>MKKNIAFFVLLLSLSSQVSFGQTWSLDKSHAKLGFSVTHLLVSNVEGNFKSFDAKITSAQDDFSNAVIELTADINSINTDDDQRDGHLKSPDFFDVAKFSTLTFKSTSFKKVADKKYKVEGNLTMHGVTKKVELDVTFNGTAVHPYTKKTIAGFKVSGIIKRSDFAIGAATPGAVVSDEVEINTNAEFVKG</sequence>
<dbReference type="Pfam" id="PF04264">
    <property type="entry name" value="YceI"/>
    <property type="match status" value="1"/>
</dbReference>
<evidence type="ECO:0000256" key="1">
    <source>
        <dbReference type="SAM" id="SignalP"/>
    </source>
</evidence>
<accession>A0A385SK11</accession>